<evidence type="ECO:0000259" key="3">
    <source>
        <dbReference type="Pfam" id="PF14295"/>
    </source>
</evidence>
<dbReference type="EMBL" id="ML992679">
    <property type="protein sequence ID" value="KAF2210868.1"/>
    <property type="molecule type" value="Genomic_DNA"/>
</dbReference>
<keyword evidence="5" id="KW-1185">Reference proteome</keyword>
<feature type="region of interest" description="Disordered" evidence="1">
    <location>
        <begin position="1312"/>
        <end position="1476"/>
    </location>
</feature>
<feature type="compositionally biased region" description="Low complexity" evidence="1">
    <location>
        <begin position="1343"/>
        <end position="1361"/>
    </location>
</feature>
<feature type="compositionally biased region" description="Polar residues" evidence="1">
    <location>
        <begin position="1443"/>
        <end position="1474"/>
    </location>
</feature>
<proteinExistence type="predicted"/>
<evidence type="ECO:0000256" key="1">
    <source>
        <dbReference type="SAM" id="MobiDB-lite"/>
    </source>
</evidence>
<evidence type="ECO:0000313" key="4">
    <source>
        <dbReference type="EMBL" id="KAF2210868.1"/>
    </source>
</evidence>
<feature type="compositionally biased region" description="Low complexity" evidence="1">
    <location>
        <begin position="989"/>
        <end position="1027"/>
    </location>
</feature>
<feature type="signal peptide" evidence="2">
    <location>
        <begin position="1"/>
        <end position="24"/>
    </location>
</feature>
<feature type="compositionally biased region" description="Low complexity" evidence="1">
    <location>
        <begin position="272"/>
        <end position="309"/>
    </location>
</feature>
<keyword evidence="2" id="KW-0732">Signal</keyword>
<evidence type="ECO:0000256" key="2">
    <source>
        <dbReference type="SAM" id="SignalP"/>
    </source>
</evidence>
<feature type="domain" description="Apple" evidence="3">
    <location>
        <begin position="58"/>
        <end position="114"/>
    </location>
</feature>
<sequence>MVRFSHRVCYLAISSLGIYIAADAQITTAPTCPFANAGDQTFNSARGGAWTARCGNPIDINGDDIGLGTQTSNGYAGCIDLCDSTTNCNGVAFVPFGNNPDQASGTGEGTCYMKAINPGAPMQFRETGGSRVAAVRNYQSSALTTASSVSSASPQATTAGAYPPPGDSTLGTQQNFTNSNGQSYAVTGGCDTTGASVPDLANGESLTGWSGCMSQCDAYPACAGFTWQSGYQATNGTGFGRCFYKSGSLITTTSCGSDQRNVAAIKIVSPPAASGPTSSSGVAPTIPSSAAPLSTSPSLALESSTTSPRAPSPPAQVAYGSPAACPSPLTTNNRDQNFTASGSSWAVRCGSDIYAANVPTNANREAPNGYSDCFGFCASTAACDGFTFSGSASGQGAGTCYLKQAYSGQAIVFFNTATVGAFRIQPPPYVSPTSSGSVGPDTAVSLTSTASTATSFAVTTTILATPSSAPIFTMAPGSSTNSSISTSSSIVAVTSSTTISSLAATSASTASTTATACPGIYGTVSGCPADNNKTVTDAAGIQYYIGCGQDIRGQVKNPYLIATDLSACFDRCSSNTGFTDGASGPCHGFTVFQGYCYFQTFDGPQNLVATSAVNAYLRTNYLAGYIAPGAGCTQSASPTSLAPSDSTRASVTSALVPFSSDSTSVRAGSTLSAPELSTASNPSQASSASSSSSSEQVTPGTVTEATSSSSPVNTRQAVATATGRPQFSCPANNQQIVQDNCGVSYIIGCNNETVAGSTYPAIAATTFNDCFSQCSSGSFGVCISWTWFQGFCYLKAPSYGNDRFNGVTQGVVAGINIDYYNTPDRPLPSSTTRACASGVPIYSYGTSRTTTTRSLSAASNGIASTWATTQSTTVPSSSVVPILPSATASITPATGLPTYETILSTSIISSVGKSASLTGSTVLDSTASVGTGAPSMISSDIVESMANITVASTTPLPSSSGTGLASSARPIFATQSSLPSVDQSSTLATSSALSQSSQYPDISSSPSVTLPEQESTSSTSSTSQAESTPPPACPTGSADDACVQISRNSTCVSDAGNTYSFACGYAFTGKAIPDDDVILPPPYDQQPFIPPTETPVARRRSLDPGPLKRTFIFPKRVPLPNIENCQQACDSTPSCQGVNFISYNCTLLSEITGTTPYPGAIVAHQFSNSGLPPESTVATYSQTNIPTSTSVATPATVPGMSPTTTSDAPASTGVSCPADDGRIYTGISGSYYVECNMEIGGLLLDNDLATKHKRQAMTPETCMLGCQIYGDSCVGVNHRPESCIYYGSLNTLSPSEGTLALIKVEAVAGPPTGYPTASSPATTASTSAALSSANSGQSSMLTSDNGPPSGYPGGSSASSISQTMPTGASTRTLSTRAPSGPSTTASPSSSGSAATSPINNDTPDSYSNGVPSPSSTPSGTGVTTGASGGMTSSLSGFPDISSAPPNTAPSLTNTGSPNTASGSILSSAGTPDPSTVTVCKNVRTRTTVVVTTSTLTTCRAEQACGTLRR</sequence>
<feature type="region of interest" description="Disordered" evidence="1">
    <location>
        <begin position="272"/>
        <end position="320"/>
    </location>
</feature>
<feature type="compositionally biased region" description="Polar residues" evidence="1">
    <location>
        <begin position="1362"/>
        <end position="1373"/>
    </location>
</feature>
<feature type="region of interest" description="Disordered" evidence="1">
    <location>
        <begin position="989"/>
        <end position="1038"/>
    </location>
</feature>
<feature type="compositionally biased region" description="Low complexity" evidence="1">
    <location>
        <begin position="1201"/>
        <end position="1212"/>
    </location>
</feature>
<protein>
    <recommendedName>
        <fullName evidence="3">Apple domain-containing protein</fullName>
    </recommendedName>
</protein>
<accession>A0A6A6FC35</accession>
<feature type="compositionally biased region" description="Low complexity" evidence="1">
    <location>
        <begin position="677"/>
        <end position="694"/>
    </location>
</feature>
<feature type="region of interest" description="Disordered" evidence="1">
    <location>
        <begin position="146"/>
        <end position="178"/>
    </location>
</feature>
<reference evidence="4" key="1">
    <citation type="journal article" date="2020" name="Stud. Mycol.">
        <title>101 Dothideomycetes genomes: a test case for predicting lifestyles and emergence of pathogens.</title>
        <authorList>
            <person name="Haridas S."/>
            <person name="Albert R."/>
            <person name="Binder M."/>
            <person name="Bloem J."/>
            <person name="Labutti K."/>
            <person name="Salamov A."/>
            <person name="Andreopoulos B."/>
            <person name="Baker S."/>
            <person name="Barry K."/>
            <person name="Bills G."/>
            <person name="Bluhm B."/>
            <person name="Cannon C."/>
            <person name="Castanera R."/>
            <person name="Culley D."/>
            <person name="Daum C."/>
            <person name="Ezra D."/>
            <person name="Gonzalez J."/>
            <person name="Henrissat B."/>
            <person name="Kuo A."/>
            <person name="Liang C."/>
            <person name="Lipzen A."/>
            <person name="Lutzoni F."/>
            <person name="Magnuson J."/>
            <person name="Mondo S."/>
            <person name="Nolan M."/>
            <person name="Ohm R."/>
            <person name="Pangilinan J."/>
            <person name="Park H.-J."/>
            <person name="Ramirez L."/>
            <person name="Alfaro M."/>
            <person name="Sun H."/>
            <person name="Tritt A."/>
            <person name="Yoshinaga Y."/>
            <person name="Zwiers L.-H."/>
            <person name="Turgeon B."/>
            <person name="Goodwin S."/>
            <person name="Spatafora J."/>
            <person name="Crous P."/>
            <person name="Grigoriev I."/>
        </authorList>
    </citation>
    <scope>NUCLEOTIDE SEQUENCE</scope>
    <source>
        <strain evidence="4">SCOH1-5</strain>
    </source>
</reference>
<feature type="domain" description="Apple" evidence="3">
    <location>
        <begin position="207"/>
        <end position="233"/>
    </location>
</feature>
<evidence type="ECO:0000313" key="5">
    <source>
        <dbReference type="Proteomes" id="UP000799539"/>
    </source>
</evidence>
<feature type="compositionally biased region" description="Low complexity" evidence="1">
    <location>
        <begin position="1312"/>
        <end position="1333"/>
    </location>
</feature>
<dbReference type="Pfam" id="PF14295">
    <property type="entry name" value="PAN_4"/>
    <property type="match status" value="4"/>
</dbReference>
<dbReference type="InterPro" id="IPR003609">
    <property type="entry name" value="Pan_app"/>
</dbReference>
<dbReference type="Gene3D" id="3.50.4.10">
    <property type="entry name" value="Hepatocyte Growth Factor"/>
    <property type="match status" value="1"/>
</dbReference>
<feature type="chain" id="PRO_5025411949" description="Apple domain-containing protein" evidence="2">
    <location>
        <begin position="25"/>
        <end position="1509"/>
    </location>
</feature>
<feature type="compositionally biased region" description="Polar residues" evidence="1">
    <location>
        <begin position="169"/>
        <end position="178"/>
    </location>
</feature>
<organism evidence="4 5">
    <name type="scientific">Cercospora zeae-maydis SCOH1-5</name>
    <dbReference type="NCBI Taxonomy" id="717836"/>
    <lineage>
        <taxon>Eukaryota</taxon>
        <taxon>Fungi</taxon>
        <taxon>Dikarya</taxon>
        <taxon>Ascomycota</taxon>
        <taxon>Pezizomycotina</taxon>
        <taxon>Dothideomycetes</taxon>
        <taxon>Dothideomycetidae</taxon>
        <taxon>Mycosphaerellales</taxon>
        <taxon>Mycosphaerellaceae</taxon>
        <taxon>Cercospora</taxon>
    </lineage>
</organism>
<feature type="compositionally biased region" description="Low complexity" evidence="1">
    <location>
        <begin position="146"/>
        <end position="159"/>
    </location>
</feature>
<dbReference type="OrthoDB" id="3637552at2759"/>
<feature type="compositionally biased region" description="Polar residues" evidence="1">
    <location>
        <begin position="695"/>
        <end position="717"/>
    </location>
</feature>
<name>A0A6A6FC35_9PEZI</name>
<feature type="region of interest" description="Disordered" evidence="1">
    <location>
        <begin position="1189"/>
        <end position="1213"/>
    </location>
</feature>
<feature type="region of interest" description="Disordered" evidence="1">
    <location>
        <begin position="660"/>
        <end position="717"/>
    </location>
</feature>
<feature type="compositionally biased region" description="Low complexity" evidence="1">
    <location>
        <begin position="1374"/>
        <end position="1397"/>
    </location>
</feature>
<feature type="compositionally biased region" description="Polar residues" evidence="1">
    <location>
        <begin position="660"/>
        <end position="672"/>
    </location>
</feature>
<feature type="domain" description="Apple" evidence="3">
    <location>
        <begin position="1121"/>
        <end position="1141"/>
    </location>
</feature>
<feature type="domain" description="Apple" evidence="3">
    <location>
        <begin position="369"/>
        <end position="403"/>
    </location>
</feature>
<dbReference type="Proteomes" id="UP000799539">
    <property type="component" value="Unassembled WGS sequence"/>
</dbReference>
<gene>
    <name evidence="4" type="ORF">CERZMDRAFT_99032</name>
</gene>
<feature type="compositionally biased region" description="Low complexity" evidence="1">
    <location>
        <begin position="1407"/>
        <end position="1436"/>
    </location>
</feature>